<keyword evidence="3" id="KW-1185">Reference proteome</keyword>
<name>A0AAV4P6L0_CAEEX</name>
<protein>
    <submittedName>
        <fullName evidence="2">Uncharacterized protein</fullName>
    </submittedName>
</protein>
<feature type="compositionally biased region" description="Basic and acidic residues" evidence="1">
    <location>
        <begin position="27"/>
        <end position="36"/>
    </location>
</feature>
<organism evidence="2 3">
    <name type="scientific">Caerostris extrusa</name>
    <name type="common">Bark spider</name>
    <name type="synonym">Caerostris bankana</name>
    <dbReference type="NCBI Taxonomy" id="172846"/>
    <lineage>
        <taxon>Eukaryota</taxon>
        <taxon>Metazoa</taxon>
        <taxon>Ecdysozoa</taxon>
        <taxon>Arthropoda</taxon>
        <taxon>Chelicerata</taxon>
        <taxon>Arachnida</taxon>
        <taxon>Araneae</taxon>
        <taxon>Araneomorphae</taxon>
        <taxon>Entelegynae</taxon>
        <taxon>Araneoidea</taxon>
        <taxon>Araneidae</taxon>
        <taxon>Caerostris</taxon>
    </lineage>
</organism>
<evidence type="ECO:0000256" key="1">
    <source>
        <dbReference type="SAM" id="MobiDB-lite"/>
    </source>
</evidence>
<evidence type="ECO:0000313" key="2">
    <source>
        <dbReference type="EMBL" id="GIX91544.1"/>
    </source>
</evidence>
<dbReference type="EMBL" id="BPLR01004035">
    <property type="protein sequence ID" value="GIX91544.1"/>
    <property type="molecule type" value="Genomic_DNA"/>
</dbReference>
<comment type="caution">
    <text evidence="2">The sequence shown here is derived from an EMBL/GenBank/DDBJ whole genome shotgun (WGS) entry which is preliminary data.</text>
</comment>
<gene>
    <name evidence="2" type="ORF">CEXT_450261</name>
</gene>
<feature type="region of interest" description="Disordered" evidence="1">
    <location>
        <begin position="1"/>
        <end position="46"/>
    </location>
</feature>
<accession>A0AAV4P6L0</accession>
<sequence>MQVSFAECPRPEKRRAESPESTVSCDRALKEAEDSGRTPPGSQRRLLVRDRLHANESVDSLMLARCPNGGLTGVACRSSVTRAND</sequence>
<dbReference type="AlphaFoldDB" id="A0AAV4P6L0"/>
<reference evidence="2 3" key="1">
    <citation type="submission" date="2021-06" db="EMBL/GenBank/DDBJ databases">
        <title>Caerostris extrusa draft genome.</title>
        <authorList>
            <person name="Kono N."/>
            <person name="Arakawa K."/>
        </authorList>
    </citation>
    <scope>NUCLEOTIDE SEQUENCE [LARGE SCALE GENOMIC DNA]</scope>
</reference>
<dbReference type="Proteomes" id="UP001054945">
    <property type="component" value="Unassembled WGS sequence"/>
</dbReference>
<proteinExistence type="predicted"/>
<feature type="compositionally biased region" description="Basic and acidic residues" evidence="1">
    <location>
        <begin position="9"/>
        <end position="18"/>
    </location>
</feature>
<evidence type="ECO:0000313" key="3">
    <source>
        <dbReference type="Proteomes" id="UP001054945"/>
    </source>
</evidence>